<dbReference type="AlphaFoldDB" id="A0A015X0X6"/>
<proteinExistence type="predicted"/>
<dbReference type="Proteomes" id="UP000022082">
    <property type="component" value="Unassembled WGS sequence"/>
</dbReference>
<evidence type="ECO:0000313" key="2">
    <source>
        <dbReference type="Proteomes" id="UP000022082"/>
    </source>
</evidence>
<comment type="caution">
    <text evidence="1">The sequence shown here is derived from an EMBL/GenBank/DDBJ whole genome shotgun (WGS) entry which is preliminary data.</text>
</comment>
<name>A0A015X0X6_BACFG</name>
<gene>
    <name evidence="1" type="ORF">M136_2958</name>
</gene>
<protein>
    <submittedName>
        <fullName evidence="1">Uncharacterized protein</fullName>
    </submittedName>
</protein>
<sequence>MGIPPSVLKNRTVRYACSFYVIRFSLPCGKDTENLPAGKSGLIKKYVSLQENCKKADC</sequence>
<organism evidence="1 2">
    <name type="scientific">Bacteroides fragilis str. S36L11</name>
    <dbReference type="NCBI Taxonomy" id="1339327"/>
    <lineage>
        <taxon>Bacteria</taxon>
        <taxon>Pseudomonadati</taxon>
        <taxon>Bacteroidota</taxon>
        <taxon>Bacteroidia</taxon>
        <taxon>Bacteroidales</taxon>
        <taxon>Bacteroidaceae</taxon>
        <taxon>Bacteroides</taxon>
    </lineage>
</organism>
<evidence type="ECO:0000313" key="1">
    <source>
        <dbReference type="EMBL" id="EXZ27835.1"/>
    </source>
</evidence>
<dbReference type="EMBL" id="JGDJ01000238">
    <property type="protein sequence ID" value="EXZ27835.1"/>
    <property type="molecule type" value="Genomic_DNA"/>
</dbReference>
<accession>A0A015X0X6</accession>
<reference evidence="1 2" key="1">
    <citation type="submission" date="2014-02" db="EMBL/GenBank/DDBJ databases">
        <authorList>
            <person name="Sears C."/>
            <person name="Carroll K."/>
            <person name="Sack B.R."/>
            <person name="Qadri F."/>
            <person name="Myers L.L."/>
            <person name="Chung G.-T."/>
            <person name="Escheverria P."/>
            <person name="Fraser C.M."/>
            <person name="Sadzewicz L."/>
            <person name="Shefchek K.A."/>
            <person name="Tallon L."/>
            <person name="Das S.P."/>
            <person name="Daugherty S."/>
            <person name="Mongodin E.F."/>
        </authorList>
    </citation>
    <scope>NUCLEOTIDE SEQUENCE [LARGE SCALE GENOMIC DNA]</scope>
    <source>
        <strain evidence="1 2">S36L11</strain>
    </source>
</reference>